<evidence type="ECO:0000313" key="1">
    <source>
        <dbReference type="EMBL" id="CAG8755860.1"/>
    </source>
</evidence>
<dbReference type="Proteomes" id="UP000789405">
    <property type="component" value="Unassembled WGS sequence"/>
</dbReference>
<dbReference type="OrthoDB" id="2430828at2759"/>
<reference evidence="1" key="1">
    <citation type="submission" date="2021-06" db="EMBL/GenBank/DDBJ databases">
        <authorList>
            <person name="Kallberg Y."/>
            <person name="Tangrot J."/>
            <person name="Rosling A."/>
        </authorList>
    </citation>
    <scope>NUCLEOTIDE SEQUENCE</scope>
    <source>
        <strain evidence="1">MA453B</strain>
    </source>
</reference>
<gene>
    <name evidence="1" type="ORF">DERYTH_LOCUS17321</name>
</gene>
<evidence type="ECO:0000313" key="2">
    <source>
        <dbReference type="Proteomes" id="UP000789405"/>
    </source>
</evidence>
<feature type="non-terminal residue" evidence="1">
    <location>
        <position position="501"/>
    </location>
</feature>
<sequence>ALNSMLEVACYNYQSCNSPDRKDYRFILISGGIGIEKTQIGWESKHLSSLLLTRSSNTIEFVEALKDPCYVFIDLNNESKYIRDFDNKETPNNKQHFWLSNVICKILQRHFKMQQHSVDIIIIHLDEYQIYINDIDSIMYSNNIKDEHDKKYFIVLICTRISAIDVHFLSTEHTQEMFELKPLNYISAKSMFLDKYNYSKQTTDEGRNLMMQGLKLHHSFDLNNKKVKKLSADFCNFILNQQHFRIAMYDTGFIPKFIDDLLSPSILMSNNLGDWKELNDIHTQNFDLLYGHFQKALIDNLIYVQESRINSVVYEIDKLQLQLEKQKDINKQIKIIRKIDLRKEELDHQKSSNWKLSDIFRGALGVNTLLQRKNKKFLVKTDDVASFDKLVLCDDNILNSANNRKKLAIFLQIKYSERGITTRISTPDIKDWYDITMKSVENYKNNYYVVLVLFTNQKCTGKINIETMSHLLLIYLKNLEKYLSPTFAHRGLVNRPSENDY</sequence>
<keyword evidence="2" id="KW-1185">Reference proteome</keyword>
<name>A0A9N9NTI7_9GLOM</name>
<accession>A0A9N9NTI7</accession>
<proteinExistence type="predicted"/>
<dbReference type="AlphaFoldDB" id="A0A9N9NTI7"/>
<comment type="caution">
    <text evidence="1">The sequence shown here is derived from an EMBL/GenBank/DDBJ whole genome shotgun (WGS) entry which is preliminary data.</text>
</comment>
<organism evidence="1 2">
    <name type="scientific">Dentiscutata erythropus</name>
    <dbReference type="NCBI Taxonomy" id="1348616"/>
    <lineage>
        <taxon>Eukaryota</taxon>
        <taxon>Fungi</taxon>
        <taxon>Fungi incertae sedis</taxon>
        <taxon>Mucoromycota</taxon>
        <taxon>Glomeromycotina</taxon>
        <taxon>Glomeromycetes</taxon>
        <taxon>Diversisporales</taxon>
        <taxon>Gigasporaceae</taxon>
        <taxon>Dentiscutata</taxon>
    </lineage>
</organism>
<protein>
    <submittedName>
        <fullName evidence="1">24608_t:CDS:1</fullName>
    </submittedName>
</protein>
<dbReference type="EMBL" id="CAJVPY010016198">
    <property type="protein sequence ID" value="CAG8755860.1"/>
    <property type="molecule type" value="Genomic_DNA"/>
</dbReference>